<dbReference type="PANTHER" id="PTHR47506">
    <property type="entry name" value="TRANSCRIPTIONAL REGULATORY PROTEIN"/>
    <property type="match status" value="1"/>
</dbReference>
<evidence type="ECO:0000313" key="7">
    <source>
        <dbReference type="Proteomes" id="UP000444401"/>
    </source>
</evidence>
<dbReference type="EMBL" id="WTYO01000001">
    <property type="protein sequence ID" value="MXO67228.1"/>
    <property type="molecule type" value="Genomic_DNA"/>
</dbReference>
<name>A0ABW9UTW4_9SPHN</name>
<protein>
    <submittedName>
        <fullName evidence="6">TetR family transcriptional regulator</fullName>
    </submittedName>
</protein>
<dbReference type="InterPro" id="IPR009057">
    <property type="entry name" value="Homeodomain-like_sf"/>
</dbReference>
<feature type="DNA-binding region" description="H-T-H motif" evidence="4">
    <location>
        <begin position="32"/>
        <end position="51"/>
    </location>
</feature>
<evidence type="ECO:0000313" key="6">
    <source>
        <dbReference type="EMBL" id="MXO67228.1"/>
    </source>
</evidence>
<evidence type="ECO:0000256" key="1">
    <source>
        <dbReference type="ARBA" id="ARBA00023015"/>
    </source>
</evidence>
<organism evidence="6 7">
    <name type="scientific">Pelagerythrobacter marinus</name>
    <dbReference type="NCBI Taxonomy" id="538382"/>
    <lineage>
        <taxon>Bacteria</taxon>
        <taxon>Pseudomonadati</taxon>
        <taxon>Pseudomonadota</taxon>
        <taxon>Alphaproteobacteria</taxon>
        <taxon>Sphingomonadales</taxon>
        <taxon>Erythrobacteraceae</taxon>
        <taxon>Pelagerythrobacter</taxon>
    </lineage>
</organism>
<keyword evidence="2 4" id="KW-0238">DNA-binding</keyword>
<reference evidence="6 7" key="1">
    <citation type="submission" date="2019-12" db="EMBL/GenBank/DDBJ databases">
        <title>Genomic-based taxomic classification of the family Erythrobacteraceae.</title>
        <authorList>
            <person name="Xu L."/>
        </authorList>
    </citation>
    <scope>NUCLEOTIDE SEQUENCE [LARGE SCALE GENOMIC DNA]</scope>
    <source>
        <strain evidence="6 7">H32</strain>
    </source>
</reference>
<dbReference type="PROSITE" id="PS50977">
    <property type="entry name" value="HTH_TETR_2"/>
    <property type="match status" value="1"/>
</dbReference>
<comment type="caution">
    <text evidence="6">The sequence shown here is derived from an EMBL/GenBank/DDBJ whole genome shotgun (WGS) entry which is preliminary data.</text>
</comment>
<dbReference type="PANTHER" id="PTHR47506:SF1">
    <property type="entry name" value="HTH-TYPE TRANSCRIPTIONAL REGULATOR YJDC"/>
    <property type="match status" value="1"/>
</dbReference>
<dbReference type="Pfam" id="PF00440">
    <property type="entry name" value="TetR_N"/>
    <property type="match status" value="1"/>
</dbReference>
<keyword evidence="7" id="KW-1185">Reference proteome</keyword>
<keyword evidence="1" id="KW-0805">Transcription regulation</keyword>
<dbReference type="InterPro" id="IPR001647">
    <property type="entry name" value="HTH_TetR"/>
</dbReference>
<evidence type="ECO:0000256" key="4">
    <source>
        <dbReference type="PROSITE-ProRule" id="PRU00335"/>
    </source>
</evidence>
<evidence type="ECO:0000259" key="5">
    <source>
        <dbReference type="PROSITE" id="PS50977"/>
    </source>
</evidence>
<evidence type="ECO:0000256" key="3">
    <source>
        <dbReference type="ARBA" id="ARBA00023163"/>
    </source>
</evidence>
<sequence>MGERGRPRGFDREAALERAMELFWRKTYDGTSVADLTAAMGIGAPSLYAAFGSKESLFREAVDRYTRTRGGGIWEALEENADIHAAIARFLLATADAYTAPGVPPGCLVVLGAQHEVDGASAAHEDLRRRRRDNLRTLADRFARAVREGALPPAFPVEAAAAYYLSVQNGMSLLARDGADRATLRAVARAAMFGWDRWMAGDAAG</sequence>
<dbReference type="Gene3D" id="1.10.10.60">
    <property type="entry name" value="Homeodomain-like"/>
    <property type="match status" value="1"/>
</dbReference>
<dbReference type="SUPFAM" id="SSF46689">
    <property type="entry name" value="Homeodomain-like"/>
    <property type="match status" value="1"/>
</dbReference>
<dbReference type="RefSeq" id="WP_160731912.1">
    <property type="nucleotide sequence ID" value="NZ_WTYO01000001.1"/>
</dbReference>
<proteinExistence type="predicted"/>
<keyword evidence="3" id="KW-0804">Transcription</keyword>
<feature type="domain" description="HTH tetR-type" evidence="5">
    <location>
        <begin position="9"/>
        <end position="69"/>
    </location>
</feature>
<gene>
    <name evidence="6" type="ORF">GRI72_00050</name>
</gene>
<accession>A0ABW9UTW4</accession>
<dbReference type="SUPFAM" id="SSF48498">
    <property type="entry name" value="Tetracyclin repressor-like, C-terminal domain"/>
    <property type="match status" value="1"/>
</dbReference>
<evidence type="ECO:0000256" key="2">
    <source>
        <dbReference type="ARBA" id="ARBA00023125"/>
    </source>
</evidence>
<dbReference type="InterPro" id="IPR036271">
    <property type="entry name" value="Tet_transcr_reg_TetR-rel_C_sf"/>
</dbReference>
<dbReference type="Proteomes" id="UP000444401">
    <property type="component" value="Unassembled WGS sequence"/>
</dbReference>
<dbReference type="Gene3D" id="1.10.357.10">
    <property type="entry name" value="Tetracycline Repressor, domain 2"/>
    <property type="match status" value="1"/>
</dbReference>